<comment type="caution">
    <text evidence="4">The sequence shown here is derived from an EMBL/GenBank/DDBJ whole genome shotgun (WGS) entry which is preliminary data.</text>
</comment>
<keyword evidence="2" id="KW-0560">Oxidoreductase</keyword>
<name>X1N8E1_9ZZZZ</name>
<evidence type="ECO:0000313" key="4">
    <source>
        <dbReference type="EMBL" id="GAI26451.1"/>
    </source>
</evidence>
<proteinExistence type="predicted"/>
<gene>
    <name evidence="4" type="ORF">S06H3_37813</name>
</gene>
<protein>
    <recommendedName>
        <fullName evidence="3">FAD-dependent oxidoreductase 2 FAD-binding domain-containing protein</fullName>
    </recommendedName>
</protein>
<dbReference type="InterPro" id="IPR003953">
    <property type="entry name" value="FAD-dep_OxRdtase_2_FAD-bd"/>
</dbReference>
<dbReference type="PANTHER" id="PTHR11632">
    <property type="entry name" value="SUCCINATE DEHYDROGENASE 2 FLAVOPROTEIN SUBUNIT"/>
    <property type="match status" value="1"/>
</dbReference>
<accession>X1N8E1</accession>
<feature type="domain" description="FAD-dependent oxidoreductase 2 FAD-binding" evidence="3">
    <location>
        <begin position="6"/>
        <end position="86"/>
    </location>
</feature>
<dbReference type="InterPro" id="IPR030664">
    <property type="entry name" value="SdhA/FrdA/AprA"/>
</dbReference>
<evidence type="ECO:0000259" key="3">
    <source>
        <dbReference type="Pfam" id="PF00890"/>
    </source>
</evidence>
<dbReference type="PANTHER" id="PTHR11632:SF51">
    <property type="entry name" value="SUCCINATE DEHYDROGENASE [UBIQUINONE] FLAVOPROTEIN SUBUNIT, MITOCHONDRIAL"/>
    <property type="match status" value="1"/>
</dbReference>
<evidence type="ECO:0000256" key="1">
    <source>
        <dbReference type="ARBA" id="ARBA00022630"/>
    </source>
</evidence>
<keyword evidence="1" id="KW-0285">Flavoprotein</keyword>
<feature type="non-terminal residue" evidence="4">
    <location>
        <position position="87"/>
    </location>
</feature>
<dbReference type="GO" id="GO:0016491">
    <property type="term" value="F:oxidoreductase activity"/>
    <property type="evidence" value="ECO:0007669"/>
    <property type="project" value="UniProtKB-KW"/>
</dbReference>
<dbReference type="SUPFAM" id="SSF51905">
    <property type="entry name" value="FAD/NAD(P)-binding domain"/>
    <property type="match status" value="1"/>
</dbReference>
<evidence type="ECO:0000256" key="2">
    <source>
        <dbReference type="ARBA" id="ARBA00023002"/>
    </source>
</evidence>
<sequence length="87" mass="9083">MRGISLTKPMRDYAASIGVQFNEGILVTRLLKVGNMVVGVLGIDSSGQVFVINAKSTILATGGAGEVYLRTNNALGSTGDGYTLAYE</sequence>
<reference evidence="4" key="1">
    <citation type="journal article" date="2014" name="Front. Microbiol.">
        <title>High frequency of phylogenetically diverse reductive dehalogenase-homologous genes in deep subseafloor sedimentary metagenomes.</title>
        <authorList>
            <person name="Kawai M."/>
            <person name="Futagami T."/>
            <person name="Toyoda A."/>
            <person name="Takaki Y."/>
            <person name="Nishi S."/>
            <person name="Hori S."/>
            <person name="Arai W."/>
            <person name="Tsubouchi T."/>
            <person name="Morono Y."/>
            <person name="Uchiyama I."/>
            <person name="Ito T."/>
            <person name="Fujiyama A."/>
            <person name="Inagaki F."/>
            <person name="Takami H."/>
        </authorList>
    </citation>
    <scope>NUCLEOTIDE SEQUENCE</scope>
    <source>
        <strain evidence="4">Expedition CK06-06</strain>
    </source>
</reference>
<dbReference type="InterPro" id="IPR036188">
    <property type="entry name" value="FAD/NAD-bd_sf"/>
</dbReference>
<dbReference type="AlphaFoldDB" id="X1N8E1"/>
<dbReference type="EMBL" id="BARV01023002">
    <property type="protein sequence ID" value="GAI26451.1"/>
    <property type="molecule type" value="Genomic_DNA"/>
</dbReference>
<dbReference type="Pfam" id="PF00890">
    <property type="entry name" value="FAD_binding_2"/>
    <property type="match status" value="1"/>
</dbReference>
<dbReference type="Gene3D" id="3.50.50.60">
    <property type="entry name" value="FAD/NAD(P)-binding domain"/>
    <property type="match status" value="1"/>
</dbReference>
<organism evidence="4">
    <name type="scientific">marine sediment metagenome</name>
    <dbReference type="NCBI Taxonomy" id="412755"/>
    <lineage>
        <taxon>unclassified sequences</taxon>
        <taxon>metagenomes</taxon>
        <taxon>ecological metagenomes</taxon>
    </lineage>
</organism>